<name>A0AAV9G970_9PEZI</name>
<reference evidence="1" key="1">
    <citation type="journal article" date="2023" name="Mol. Phylogenet. Evol.">
        <title>Genome-scale phylogeny and comparative genomics of the fungal order Sordariales.</title>
        <authorList>
            <person name="Hensen N."/>
            <person name="Bonometti L."/>
            <person name="Westerberg I."/>
            <person name="Brannstrom I.O."/>
            <person name="Guillou S."/>
            <person name="Cros-Aarteil S."/>
            <person name="Calhoun S."/>
            <person name="Haridas S."/>
            <person name="Kuo A."/>
            <person name="Mondo S."/>
            <person name="Pangilinan J."/>
            <person name="Riley R."/>
            <person name="LaButti K."/>
            <person name="Andreopoulos B."/>
            <person name="Lipzen A."/>
            <person name="Chen C."/>
            <person name="Yan M."/>
            <person name="Daum C."/>
            <person name="Ng V."/>
            <person name="Clum A."/>
            <person name="Steindorff A."/>
            <person name="Ohm R.A."/>
            <person name="Martin F."/>
            <person name="Silar P."/>
            <person name="Natvig D.O."/>
            <person name="Lalanne C."/>
            <person name="Gautier V."/>
            <person name="Ament-Velasquez S.L."/>
            <person name="Kruys A."/>
            <person name="Hutchinson M.I."/>
            <person name="Powell A.J."/>
            <person name="Barry K."/>
            <person name="Miller A.N."/>
            <person name="Grigoriev I.V."/>
            <person name="Debuchy R."/>
            <person name="Gladieux P."/>
            <person name="Hiltunen Thoren M."/>
            <person name="Johannesson H."/>
        </authorList>
    </citation>
    <scope>NUCLEOTIDE SEQUENCE</scope>
    <source>
        <strain evidence="1">PSN243</strain>
    </source>
</reference>
<dbReference type="Proteomes" id="UP001321760">
    <property type="component" value="Unassembled WGS sequence"/>
</dbReference>
<organism evidence="1 2">
    <name type="scientific">Podospora aff. communis PSN243</name>
    <dbReference type="NCBI Taxonomy" id="3040156"/>
    <lineage>
        <taxon>Eukaryota</taxon>
        <taxon>Fungi</taxon>
        <taxon>Dikarya</taxon>
        <taxon>Ascomycota</taxon>
        <taxon>Pezizomycotina</taxon>
        <taxon>Sordariomycetes</taxon>
        <taxon>Sordariomycetidae</taxon>
        <taxon>Sordariales</taxon>
        <taxon>Podosporaceae</taxon>
        <taxon>Podospora</taxon>
    </lineage>
</organism>
<reference evidence="1" key="2">
    <citation type="submission" date="2023-05" db="EMBL/GenBank/DDBJ databases">
        <authorList>
            <consortium name="Lawrence Berkeley National Laboratory"/>
            <person name="Steindorff A."/>
            <person name="Hensen N."/>
            <person name="Bonometti L."/>
            <person name="Westerberg I."/>
            <person name="Brannstrom I.O."/>
            <person name="Guillou S."/>
            <person name="Cros-Aarteil S."/>
            <person name="Calhoun S."/>
            <person name="Haridas S."/>
            <person name="Kuo A."/>
            <person name="Mondo S."/>
            <person name="Pangilinan J."/>
            <person name="Riley R."/>
            <person name="Labutti K."/>
            <person name="Andreopoulos B."/>
            <person name="Lipzen A."/>
            <person name="Chen C."/>
            <person name="Yanf M."/>
            <person name="Daum C."/>
            <person name="Ng V."/>
            <person name="Clum A."/>
            <person name="Ohm R."/>
            <person name="Martin F."/>
            <person name="Silar P."/>
            <person name="Natvig D."/>
            <person name="Lalanne C."/>
            <person name="Gautier V."/>
            <person name="Ament-Velasquez S.L."/>
            <person name="Kruys A."/>
            <person name="Hutchinson M.I."/>
            <person name="Powell A.J."/>
            <person name="Barry K."/>
            <person name="Miller A.N."/>
            <person name="Grigoriev I.V."/>
            <person name="Debuchy R."/>
            <person name="Gladieux P."/>
            <person name="Thoren M.H."/>
            <person name="Johannesson H."/>
        </authorList>
    </citation>
    <scope>NUCLEOTIDE SEQUENCE</scope>
    <source>
        <strain evidence="1">PSN243</strain>
    </source>
</reference>
<evidence type="ECO:0000313" key="1">
    <source>
        <dbReference type="EMBL" id="KAK4445369.1"/>
    </source>
</evidence>
<dbReference type="AlphaFoldDB" id="A0AAV9G970"/>
<evidence type="ECO:0000313" key="2">
    <source>
        <dbReference type="Proteomes" id="UP001321760"/>
    </source>
</evidence>
<gene>
    <name evidence="1" type="ORF">QBC34DRAFT_384396</name>
</gene>
<proteinExistence type="predicted"/>
<comment type="caution">
    <text evidence="1">The sequence shown here is derived from an EMBL/GenBank/DDBJ whole genome shotgun (WGS) entry which is preliminary data.</text>
</comment>
<sequence>MTALKLSKKDTRARWAQFNELWDRHSNEHIKLKWIDQMATVCKRPPLGQHFGIRADLREYFEHRSRLSVQITVFEMDAQGELKRGFDVTNMEWTWMDNGYLFAECPPFVPGTEISAYLTLQDTDPEGDGYTYLMGFKATKAPKFMS</sequence>
<protein>
    <submittedName>
        <fullName evidence="1">Uncharacterized protein</fullName>
    </submittedName>
</protein>
<dbReference type="EMBL" id="MU865966">
    <property type="protein sequence ID" value="KAK4445369.1"/>
    <property type="molecule type" value="Genomic_DNA"/>
</dbReference>
<keyword evidence="2" id="KW-1185">Reference proteome</keyword>
<accession>A0AAV9G970</accession>